<sequence length="317" mass="32957">MTAARDSNGGQSKQVVVALGSVDEELVRPILGDGYELVTNPTDADLSIAVGALVRGNVTVSRATFDTMPNLRVLARTGVGTERVDLAAATERGIPVVITPGSNTRAVAEGALAMMLALTKSLAELDAVVREGRWSDRESVPVGDVDGSTVGIVGYGRIGQRLSELLVTLGAEVIAFDPVAVVPDSMRCATLADLLGRSNIVSLHVPLLESTRHMINAAALNSMPIGAILVNCGRGPLVDLDAALVALESGQLGGIALDVFDDEPPTPHALFQHPRTLLTPHVMGLSRKSAAQTYIDAARGIRLVLDGGTAHATANDV</sequence>
<dbReference type="InterPro" id="IPR050418">
    <property type="entry name" value="D-iso_2-hydroxyacid_DH_PdxB"/>
</dbReference>
<dbReference type="GO" id="GO:0016616">
    <property type="term" value="F:oxidoreductase activity, acting on the CH-OH group of donors, NAD or NADP as acceptor"/>
    <property type="evidence" value="ECO:0007669"/>
    <property type="project" value="InterPro"/>
</dbReference>
<evidence type="ECO:0000259" key="4">
    <source>
        <dbReference type="Pfam" id="PF00389"/>
    </source>
</evidence>
<dbReference type="PROSITE" id="PS00671">
    <property type="entry name" value="D_2_HYDROXYACID_DH_3"/>
    <property type="match status" value="1"/>
</dbReference>
<gene>
    <name evidence="6" type="ORF">UFOPK1788_00908</name>
</gene>
<organism evidence="6">
    <name type="scientific">freshwater metagenome</name>
    <dbReference type="NCBI Taxonomy" id="449393"/>
    <lineage>
        <taxon>unclassified sequences</taxon>
        <taxon>metagenomes</taxon>
        <taxon>ecological metagenomes</taxon>
    </lineage>
</organism>
<keyword evidence="2" id="KW-0560">Oxidoreductase</keyword>
<dbReference type="SUPFAM" id="SSF51735">
    <property type="entry name" value="NAD(P)-binding Rossmann-fold domains"/>
    <property type="match status" value="1"/>
</dbReference>
<dbReference type="InterPro" id="IPR029753">
    <property type="entry name" value="D-isomer_DH_CS"/>
</dbReference>
<dbReference type="PROSITE" id="PS00065">
    <property type="entry name" value="D_2_HYDROXYACID_DH_1"/>
    <property type="match status" value="1"/>
</dbReference>
<dbReference type="InterPro" id="IPR036291">
    <property type="entry name" value="NAD(P)-bd_dom_sf"/>
</dbReference>
<dbReference type="PANTHER" id="PTHR43761:SF1">
    <property type="entry name" value="D-ISOMER SPECIFIC 2-HYDROXYACID DEHYDROGENASE CATALYTIC DOMAIN-CONTAINING PROTEIN-RELATED"/>
    <property type="match status" value="1"/>
</dbReference>
<dbReference type="InterPro" id="IPR006140">
    <property type="entry name" value="D-isomer_DH_NAD-bd"/>
</dbReference>
<dbReference type="Pfam" id="PF00389">
    <property type="entry name" value="2-Hacid_dh"/>
    <property type="match status" value="1"/>
</dbReference>
<dbReference type="InterPro" id="IPR029752">
    <property type="entry name" value="D-isomer_DH_CS1"/>
</dbReference>
<dbReference type="SUPFAM" id="SSF52283">
    <property type="entry name" value="Formate/glycerate dehydrogenase catalytic domain-like"/>
    <property type="match status" value="1"/>
</dbReference>
<evidence type="ECO:0000256" key="1">
    <source>
        <dbReference type="ARBA" id="ARBA00005854"/>
    </source>
</evidence>
<dbReference type="GO" id="GO:0051287">
    <property type="term" value="F:NAD binding"/>
    <property type="evidence" value="ECO:0007669"/>
    <property type="project" value="InterPro"/>
</dbReference>
<reference evidence="6" key="1">
    <citation type="submission" date="2020-05" db="EMBL/GenBank/DDBJ databases">
        <authorList>
            <person name="Chiriac C."/>
            <person name="Salcher M."/>
            <person name="Ghai R."/>
            <person name="Kavagutti S V."/>
        </authorList>
    </citation>
    <scope>NUCLEOTIDE SEQUENCE</scope>
</reference>
<dbReference type="InterPro" id="IPR006139">
    <property type="entry name" value="D-isomer_2_OHA_DH_cat_dom"/>
</dbReference>
<evidence type="ECO:0000256" key="2">
    <source>
        <dbReference type="ARBA" id="ARBA00023002"/>
    </source>
</evidence>
<evidence type="ECO:0000259" key="5">
    <source>
        <dbReference type="Pfam" id="PF02826"/>
    </source>
</evidence>
<feature type="domain" description="D-isomer specific 2-hydroxyacid dehydrogenase catalytic" evidence="4">
    <location>
        <begin position="46"/>
        <end position="310"/>
    </location>
</feature>
<dbReference type="Gene3D" id="3.40.50.720">
    <property type="entry name" value="NAD(P)-binding Rossmann-like Domain"/>
    <property type="match status" value="2"/>
</dbReference>
<keyword evidence="3" id="KW-0520">NAD</keyword>
<proteinExistence type="inferred from homology"/>
<dbReference type="Pfam" id="PF02826">
    <property type="entry name" value="2-Hacid_dh_C"/>
    <property type="match status" value="1"/>
</dbReference>
<dbReference type="AlphaFoldDB" id="A0A6J6GME4"/>
<feature type="domain" description="D-isomer specific 2-hydroxyacid dehydrogenase NAD-binding" evidence="5">
    <location>
        <begin position="112"/>
        <end position="282"/>
    </location>
</feature>
<dbReference type="PROSITE" id="PS00670">
    <property type="entry name" value="D_2_HYDROXYACID_DH_2"/>
    <property type="match status" value="1"/>
</dbReference>
<protein>
    <submittedName>
        <fullName evidence="6">Unannotated protein</fullName>
    </submittedName>
</protein>
<name>A0A6J6GME4_9ZZZZ</name>
<comment type="similarity">
    <text evidence="1">Belongs to the D-isomer specific 2-hydroxyacid dehydrogenase family.</text>
</comment>
<dbReference type="EMBL" id="CAEZUE010000127">
    <property type="protein sequence ID" value="CAB4597998.1"/>
    <property type="molecule type" value="Genomic_DNA"/>
</dbReference>
<accession>A0A6J6GME4</accession>
<dbReference type="PANTHER" id="PTHR43761">
    <property type="entry name" value="D-ISOMER SPECIFIC 2-HYDROXYACID DEHYDROGENASE FAMILY PROTEIN (AFU_ORTHOLOGUE AFUA_1G13630)"/>
    <property type="match status" value="1"/>
</dbReference>
<evidence type="ECO:0000313" key="6">
    <source>
        <dbReference type="EMBL" id="CAB4597998.1"/>
    </source>
</evidence>
<evidence type="ECO:0000256" key="3">
    <source>
        <dbReference type="ARBA" id="ARBA00023027"/>
    </source>
</evidence>